<feature type="transmembrane region" description="Helical" evidence="2">
    <location>
        <begin position="20"/>
        <end position="41"/>
    </location>
</feature>
<dbReference type="Pfam" id="PF11394">
    <property type="entry name" value="Tla3_N"/>
    <property type="match status" value="1"/>
</dbReference>
<keyword evidence="2" id="KW-0812">Transmembrane</keyword>
<feature type="compositionally biased region" description="Basic and acidic residues" evidence="1">
    <location>
        <begin position="554"/>
        <end position="569"/>
    </location>
</feature>
<gene>
    <name evidence="5" type="ORF">GJV26_11715</name>
</gene>
<evidence type="ECO:0000313" key="5">
    <source>
        <dbReference type="EMBL" id="MUI13123.1"/>
    </source>
</evidence>
<dbReference type="Pfam" id="PF20995">
    <property type="entry name" value="Tla3_C"/>
    <property type="match status" value="1"/>
</dbReference>
<dbReference type="Proteomes" id="UP000431684">
    <property type="component" value="Unassembled WGS sequence"/>
</dbReference>
<evidence type="ECO:0000259" key="3">
    <source>
        <dbReference type="Pfam" id="PF11394"/>
    </source>
</evidence>
<dbReference type="RefSeq" id="WP_155708963.1">
    <property type="nucleotide sequence ID" value="NZ_BMWU01000040.1"/>
</dbReference>
<evidence type="ECO:0000259" key="4">
    <source>
        <dbReference type="Pfam" id="PF20995"/>
    </source>
</evidence>
<dbReference type="AlphaFoldDB" id="A0A6I3XFM2"/>
<feature type="domain" description="Type VI lipase adapter protein Tla3 N-terminal" evidence="3">
    <location>
        <begin position="108"/>
        <end position="263"/>
    </location>
</feature>
<keyword evidence="2" id="KW-0472">Membrane</keyword>
<feature type="transmembrane region" description="Helical" evidence="2">
    <location>
        <begin position="53"/>
        <end position="73"/>
    </location>
</feature>
<evidence type="ECO:0000256" key="2">
    <source>
        <dbReference type="SAM" id="Phobius"/>
    </source>
</evidence>
<sequence length="584" mass="65629">MTAKLFASTPPSHPNLVKYILFAALTIIIVSFIWLIFQETFFHVEMETTMNKIRWLSISILIAFSACFGSWFFTNKTVTSHQKDWQKRSDQPKQEKTKALNLQAHREYALEVISLGITVEKYRQNSLWKILQAGQPYESIREQDPKKYDWQRFDKDGVSGSRACDALENGAGPSPTHWGVPTFYAGSPIADPDGQPSAMDPMAGLASSAIGTGIAWHLFVTGPWKLSERPDDLLEEVFAFFDSHPDLPYVVLLSEDSLSTRNDNLPHGALKLVKDGYYIPAMPDSTAVFILARRERVEPLRPFAWKDPDNDYLQETLRRTYFALQDKVPTAERLANPEKLVPVGRQPTVAEWLATADAFAKGKRTDASLVAPILGNFKHWNHQPPKNWKPTPWFPVPWNGNQLAAFDNLPTLGFIHRPVFVRFEDEHGKPVTRREQRQKLLEAGWQQALKTLPEAERAKGPARIIGAFGNHTEQRIAFEGMLHHYAEQGGPEIDTGNMAQFIGTDHRIGNMGAATFFVQMALGVMGSYNAGGTSAAVNMREADGASIVFISPPSDDKRKQQGEQFRHNVEPAIDSKNYEMPVVD</sequence>
<dbReference type="EMBL" id="WNWM01000002">
    <property type="protein sequence ID" value="MUI13123.1"/>
    <property type="molecule type" value="Genomic_DNA"/>
</dbReference>
<dbReference type="OrthoDB" id="8837296at2"/>
<proteinExistence type="predicted"/>
<name>A0A6I3XFM2_9BURK</name>
<keyword evidence="6" id="KW-1185">Reference proteome</keyword>
<feature type="region of interest" description="Disordered" evidence="1">
    <location>
        <begin position="551"/>
        <end position="584"/>
    </location>
</feature>
<protein>
    <submittedName>
        <fullName evidence="5">DUF2875 domain-containing protein</fullName>
    </submittedName>
</protein>
<reference evidence="5 6" key="1">
    <citation type="submission" date="2019-11" db="EMBL/GenBank/DDBJ databases">
        <title>Draft Genome Sequences of Six Type Strains of the Genus Massilia.</title>
        <authorList>
            <person name="Miess H."/>
            <person name="Frediansyah A."/>
            <person name="Goeker M."/>
            <person name="Gross H."/>
        </authorList>
    </citation>
    <scope>NUCLEOTIDE SEQUENCE [LARGE SCALE GENOMIC DNA]</scope>
    <source>
        <strain evidence="5 6">DSM 17513</strain>
    </source>
</reference>
<evidence type="ECO:0000256" key="1">
    <source>
        <dbReference type="SAM" id="MobiDB-lite"/>
    </source>
</evidence>
<keyword evidence="2" id="KW-1133">Transmembrane helix</keyword>
<dbReference type="InterPro" id="IPR048303">
    <property type="entry name" value="Tla3_C"/>
</dbReference>
<evidence type="ECO:0000313" key="6">
    <source>
        <dbReference type="Proteomes" id="UP000431684"/>
    </source>
</evidence>
<accession>A0A6I3XFM2</accession>
<feature type="domain" description="Type VI lipase adapter protein Tla3 C-terminal" evidence="4">
    <location>
        <begin position="412"/>
        <end position="552"/>
    </location>
</feature>
<comment type="caution">
    <text evidence="5">The sequence shown here is derived from an EMBL/GenBank/DDBJ whole genome shotgun (WGS) entry which is preliminary data.</text>
</comment>
<dbReference type="InterPro" id="IPR021531">
    <property type="entry name" value="Tla3_N"/>
</dbReference>
<organism evidence="5 6">
    <name type="scientific">Pseudoduganella dura</name>
    <dbReference type="NCBI Taxonomy" id="321982"/>
    <lineage>
        <taxon>Bacteria</taxon>
        <taxon>Pseudomonadati</taxon>
        <taxon>Pseudomonadota</taxon>
        <taxon>Betaproteobacteria</taxon>
        <taxon>Burkholderiales</taxon>
        <taxon>Oxalobacteraceae</taxon>
        <taxon>Telluria group</taxon>
        <taxon>Pseudoduganella</taxon>
    </lineage>
</organism>